<feature type="compositionally biased region" description="Pro residues" evidence="1">
    <location>
        <begin position="497"/>
        <end position="509"/>
    </location>
</feature>
<dbReference type="PROSITE" id="PS50937">
    <property type="entry name" value="HTH_MERR_2"/>
    <property type="match status" value="1"/>
</dbReference>
<protein>
    <submittedName>
        <fullName evidence="3">MerR family transcriptional regulator</fullName>
    </submittedName>
</protein>
<accession>A0ABZ0HI84</accession>
<feature type="compositionally biased region" description="Low complexity" evidence="1">
    <location>
        <begin position="393"/>
        <end position="438"/>
    </location>
</feature>
<feature type="domain" description="HTH merR-type" evidence="2">
    <location>
        <begin position="10"/>
        <end position="78"/>
    </location>
</feature>
<feature type="compositionally biased region" description="Low complexity" evidence="1">
    <location>
        <begin position="369"/>
        <end position="380"/>
    </location>
</feature>
<dbReference type="EMBL" id="CP136704">
    <property type="protein sequence ID" value="WOI33933.1"/>
    <property type="molecule type" value="Genomic_DNA"/>
</dbReference>
<gene>
    <name evidence="3" type="ORF">R1T40_04100</name>
</gene>
<name>A0ABZ0HI84_TRISK</name>
<organism evidence="3 4">
    <name type="scientific">Tritonibacter scottomollicae</name>
    <name type="common">Epibacterium scottomollicae</name>
    <dbReference type="NCBI Taxonomy" id="483013"/>
    <lineage>
        <taxon>Bacteria</taxon>
        <taxon>Pseudomonadati</taxon>
        <taxon>Pseudomonadota</taxon>
        <taxon>Alphaproteobacteria</taxon>
        <taxon>Rhodobacterales</taxon>
        <taxon>Paracoccaceae</taxon>
        <taxon>Tritonibacter</taxon>
    </lineage>
</organism>
<feature type="region of interest" description="Disordered" evidence="1">
    <location>
        <begin position="86"/>
        <end position="680"/>
    </location>
</feature>
<sequence length="721" mass="74574">MSKSPDAFRTISEVAEWLDIQAHVLRFWESKFTQVKPVKRAGGRRYYRPTDMLLLGGIQHLLHEKGLSIKEAQALVREEGVQHVQSLSKPLEADEAEEETPPVEAKPVSKWVEPDAVQPPEPEAPRPPVVDRDPPEEPEPPLRTSAPPTPPPFSAPQPPAPVDHADQLEGQPLNNQQEGENAGSPASAAPAAAPPAAPAPPTAPTVQPDVAQTPSGAEPQERAVGAAPIDTALPSASERPEGSADAQPPQDTDMSQQNTHPAETPPISASTSNAGDEPVALTDAPPAAVEATASETPAESSADQAEGHFEGDTEGSAEGNTDVQIDMPFDLPDAPQRPRDLSEQGPAPSHNPAQISDAASDAAPTAQQDFFASSTAADTAPTAKEDVEDASRPQSPAPSGSEPSEAPAPQTAPISSPSAPHAAPQEASPQAASPSPSASEDEAPEADAFAAPDPMEDASGFSTHRESAAADDASTAEPADTSATARESNPEPEGPDSSPPATEPTPEAPSPAEGETAEPTRTAEEIARAMAAMAEIIPSQDQASAPDQSPAPAAETDDDQITPAATPDMPEDAPDTPEAAPDTSDAPVEEMPISAVADTSEFTDPSSAEDVDADDDISESVAEIETASSDMASPDEGLPAQSNDDSDAQDSDPVQTTPELTADEPQQTSLRARVVDVPDEPQGTIPAGVLQRLSSVAAQSPAQSAVLSEIIEDLRHFGQQR</sequence>
<keyword evidence="4" id="KW-1185">Reference proteome</keyword>
<dbReference type="Proteomes" id="UP001302666">
    <property type="component" value="Chromosome"/>
</dbReference>
<evidence type="ECO:0000313" key="4">
    <source>
        <dbReference type="Proteomes" id="UP001302666"/>
    </source>
</evidence>
<feature type="compositionally biased region" description="Acidic residues" evidence="1">
    <location>
        <begin position="607"/>
        <end position="618"/>
    </location>
</feature>
<feature type="compositionally biased region" description="Polar residues" evidence="1">
    <location>
        <begin position="653"/>
        <end position="670"/>
    </location>
</feature>
<evidence type="ECO:0000313" key="3">
    <source>
        <dbReference type="EMBL" id="WOI33933.1"/>
    </source>
</evidence>
<feature type="compositionally biased region" description="Polar residues" evidence="1">
    <location>
        <begin position="249"/>
        <end position="274"/>
    </location>
</feature>
<dbReference type="CDD" id="cd04765">
    <property type="entry name" value="HTH_MlrA-like_sg2"/>
    <property type="match status" value="1"/>
</dbReference>
<feature type="compositionally biased region" description="Low complexity" evidence="1">
    <location>
        <begin position="576"/>
        <end position="586"/>
    </location>
</feature>
<dbReference type="SMART" id="SM00422">
    <property type="entry name" value="HTH_MERR"/>
    <property type="match status" value="1"/>
</dbReference>
<feature type="compositionally biased region" description="Low complexity" evidence="1">
    <location>
        <begin position="528"/>
        <end position="554"/>
    </location>
</feature>
<feature type="compositionally biased region" description="Pro residues" evidence="1">
    <location>
        <begin position="192"/>
        <end position="203"/>
    </location>
</feature>
<dbReference type="RefSeq" id="WP_317385967.1">
    <property type="nucleotide sequence ID" value="NZ_CP136704.1"/>
</dbReference>
<dbReference type="Gene3D" id="1.10.1660.10">
    <property type="match status" value="1"/>
</dbReference>
<feature type="compositionally biased region" description="Low complexity" evidence="1">
    <location>
        <begin position="282"/>
        <end position="302"/>
    </location>
</feature>
<proteinExistence type="predicted"/>
<feature type="compositionally biased region" description="Low complexity" evidence="1">
    <location>
        <begin position="470"/>
        <end position="485"/>
    </location>
</feature>
<feature type="compositionally biased region" description="Pro residues" evidence="1">
    <location>
        <begin position="147"/>
        <end position="161"/>
    </location>
</feature>
<evidence type="ECO:0000259" key="2">
    <source>
        <dbReference type="PROSITE" id="PS50937"/>
    </source>
</evidence>
<feature type="compositionally biased region" description="Low complexity" evidence="1">
    <location>
        <begin position="510"/>
        <end position="520"/>
    </location>
</feature>
<dbReference type="InterPro" id="IPR000551">
    <property type="entry name" value="MerR-type_HTH_dom"/>
</dbReference>
<dbReference type="Pfam" id="PF13411">
    <property type="entry name" value="MerR_1"/>
    <property type="match status" value="1"/>
</dbReference>
<feature type="compositionally biased region" description="Pro residues" evidence="1">
    <location>
        <begin position="117"/>
        <end position="128"/>
    </location>
</feature>
<dbReference type="InterPro" id="IPR009061">
    <property type="entry name" value="DNA-bd_dom_put_sf"/>
</dbReference>
<dbReference type="SUPFAM" id="SSF46955">
    <property type="entry name" value="Putative DNA-binding domain"/>
    <property type="match status" value="1"/>
</dbReference>
<reference evidence="3 4" key="1">
    <citation type="submission" date="2023-10" db="EMBL/GenBank/DDBJ databases">
        <title>Eight complete genome sequences of bacteria isolated from laboratory stock of Giant Kelp gametophytes.</title>
        <authorList>
            <person name="Tolentino B."/>
            <person name="Nuzhdin S."/>
        </authorList>
    </citation>
    <scope>NUCLEOTIDE SEQUENCE [LARGE SCALE GENOMIC DNA]</scope>
    <source>
        <strain evidence="3 4">LC.270.F.C4</strain>
    </source>
</reference>
<evidence type="ECO:0000256" key="1">
    <source>
        <dbReference type="SAM" id="MobiDB-lite"/>
    </source>
</evidence>